<sequence>MIPALEAGDRLNRLEFERRYAAMPRLKKAELIEGTVYMAAAVRFRHHAHPHALLLTWLSVYAATRSQLEVADNATVRLDLDNEPQPDIILRVKEEAGGRSRISEDDYIEGAPELIVEIAASTASDDLHQKFNLYRRHGVQEYLVWRVLDGEIDWFCLREGEYQRQIPDDRGRLSGDRFPGLVLDVPALLAGNLADVLASLPYPSPTPNHGLQ</sequence>
<organism evidence="2 3">
    <name type="scientific">Prochlorothrix hollandica PCC 9006 = CALU 1027</name>
    <dbReference type="NCBI Taxonomy" id="317619"/>
    <lineage>
        <taxon>Bacteria</taxon>
        <taxon>Bacillati</taxon>
        <taxon>Cyanobacteriota</taxon>
        <taxon>Cyanophyceae</taxon>
        <taxon>Prochlorotrichales</taxon>
        <taxon>Prochlorotrichaceae</taxon>
        <taxon>Prochlorothrix</taxon>
    </lineage>
</organism>
<dbReference type="RefSeq" id="WP_017712602.1">
    <property type="nucleotide sequence ID" value="NZ_KB235937.1"/>
</dbReference>
<dbReference type="STRING" id="317619.GCA_000332315_02185"/>
<dbReference type="InterPro" id="IPR011335">
    <property type="entry name" value="Restrct_endonuc-II-like"/>
</dbReference>
<accession>A0A0M2PX70</accession>
<dbReference type="CDD" id="cd06260">
    <property type="entry name" value="DUF820-like"/>
    <property type="match status" value="1"/>
</dbReference>
<dbReference type="PANTHER" id="PTHR35400:SF3">
    <property type="entry name" value="SLL1072 PROTEIN"/>
    <property type="match status" value="1"/>
</dbReference>
<dbReference type="OrthoDB" id="449656at2"/>
<dbReference type="SUPFAM" id="SSF52980">
    <property type="entry name" value="Restriction endonuclease-like"/>
    <property type="match status" value="1"/>
</dbReference>
<dbReference type="Gene3D" id="3.90.1570.10">
    <property type="entry name" value="tt1808, chain A"/>
    <property type="match status" value="1"/>
</dbReference>
<feature type="domain" description="Putative restriction endonuclease" evidence="1">
    <location>
        <begin position="16"/>
        <end position="185"/>
    </location>
</feature>
<dbReference type="Proteomes" id="UP000034681">
    <property type="component" value="Unassembled WGS sequence"/>
</dbReference>
<dbReference type="AlphaFoldDB" id="A0A0M2PX70"/>
<dbReference type="EMBL" id="AJTX02000006">
    <property type="protein sequence ID" value="KKI98961.1"/>
    <property type="molecule type" value="Genomic_DNA"/>
</dbReference>
<dbReference type="Pfam" id="PF05685">
    <property type="entry name" value="Uma2"/>
    <property type="match status" value="1"/>
</dbReference>
<dbReference type="eggNOG" id="COG4636">
    <property type="taxonomic scope" value="Bacteria"/>
</dbReference>
<reference evidence="2" key="1">
    <citation type="submission" date="2012-04" db="EMBL/GenBank/DDBJ databases">
        <authorList>
            <person name="Borisov I.G."/>
            <person name="Ivanikova N.V."/>
            <person name="Pinevich A.V."/>
        </authorList>
    </citation>
    <scope>NUCLEOTIDE SEQUENCE</scope>
    <source>
        <strain evidence="2">CALU 1027</strain>
    </source>
</reference>
<proteinExistence type="predicted"/>
<evidence type="ECO:0000313" key="2">
    <source>
        <dbReference type="EMBL" id="KKI98961.1"/>
    </source>
</evidence>
<evidence type="ECO:0000313" key="3">
    <source>
        <dbReference type="Proteomes" id="UP000034681"/>
    </source>
</evidence>
<dbReference type="PANTHER" id="PTHR35400">
    <property type="entry name" value="SLR1083 PROTEIN"/>
    <property type="match status" value="1"/>
</dbReference>
<gene>
    <name evidence="2" type="ORF">PROH_14140</name>
</gene>
<comment type="caution">
    <text evidence="2">The sequence shown here is derived from an EMBL/GenBank/DDBJ whole genome shotgun (WGS) entry which is preliminary data.</text>
</comment>
<dbReference type="InterPro" id="IPR012296">
    <property type="entry name" value="Nuclease_put_TT1808"/>
</dbReference>
<evidence type="ECO:0000259" key="1">
    <source>
        <dbReference type="Pfam" id="PF05685"/>
    </source>
</evidence>
<name>A0A0M2PX70_PROHO</name>
<dbReference type="InterPro" id="IPR008538">
    <property type="entry name" value="Uma2"/>
</dbReference>
<protein>
    <recommendedName>
        <fullName evidence="1">Putative restriction endonuclease domain-containing protein</fullName>
    </recommendedName>
</protein>
<keyword evidence="3" id="KW-1185">Reference proteome</keyword>